<proteinExistence type="predicted"/>
<dbReference type="EMBL" id="CAJEWN010000044">
    <property type="protein sequence ID" value="CAD2149785.1"/>
    <property type="molecule type" value="Genomic_DNA"/>
</dbReference>
<feature type="region of interest" description="Disordered" evidence="2">
    <location>
        <begin position="1"/>
        <end position="60"/>
    </location>
</feature>
<organism evidence="3 4">
    <name type="scientific">Meloidogyne enterolobii</name>
    <name type="common">Root-knot nematode worm</name>
    <name type="synonym">Meloidogyne mayaguensis</name>
    <dbReference type="NCBI Taxonomy" id="390850"/>
    <lineage>
        <taxon>Eukaryota</taxon>
        <taxon>Metazoa</taxon>
        <taxon>Ecdysozoa</taxon>
        <taxon>Nematoda</taxon>
        <taxon>Chromadorea</taxon>
        <taxon>Rhabditida</taxon>
        <taxon>Tylenchina</taxon>
        <taxon>Tylenchomorpha</taxon>
        <taxon>Tylenchoidea</taxon>
        <taxon>Meloidogynidae</taxon>
        <taxon>Meloidogyninae</taxon>
        <taxon>Meloidogyne</taxon>
    </lineage>
</organism>
<evidence type="ECO:0000256" key="1">
    <source>
        <dbReference type="SAM" id="Coils"/>
    </source>
</evidence>
<dbReference type="OrthoDB" id="5872237at2759"/>
<dbReference type="Proteomes" id="UP000580250">
    <property type="component" value="Unassembled WGS sequence"/>
</dbReference>
<sequence>MADPNNLPPRPPQSTTPRTGVPQWSITRRERTEMTPPGRSSSRSGTEGGDSDSDSGGGIYRARTVTSTERVQIVQMPMELSQVSSEQLEMISLSPETEASREVCTTTTTIEAGAVPIVGGLTNSGVPIVSGIFLNRESRRTTTIITTTKTTYKILEDTSDDDLEFVQMPESTISTSTATTIKEKDDFLIINKTDSSITSTSEDDDNYDLKSSTSSLLLKQIPLKTKKEEDDEETVITTTNTTIDKLNENKEKEEEEIIVTSSNIVVIPSEIRSPPYSPHSFANTSTFSSPNSEGIMHTFDDEEFCAQLAKAAEASMSPSFKTTTTKPVREISEEPLEHWVMLPDSRQQLKECSTQTTEEIEENHPSTSCWNEAKSAEIDNYVNVYSNGYYSKLVEEDEGILNGTKRDFSETNKSELETVPLEVERRHIGFYKNLEEEDKKPGALEKLTQIFKESKKSEEYPVKSDPFTGQVASTSAMIEAKNEPIQSFVNIYSSGRSDEAPTTKTTEFLSLESPFTGNVSESNRRLELTPIPLEVEQQHAGYYDHLPSTSNEEVKKTGALEKLTHLFKRSKTDGDYPVDSEPYTGHLSSLNKISETREEPIHSMVSIYSSGRSDEEQTKKHSEFPINETPFVGYVPESRIVPELEGIPLEIEDKLVDLPGEISTKLTEYPNFEEIFIGHIHELQRNEVENVPLEVEKKYTGFYEGTPSTSSEEKKHGTLEKLTRIFKGSKKSEEFPVDSEPFAGIIATTSAIPEAQPEPIHSLVNVYSSGHSDEQPLTKPTEYPQIEEPFTGHITESIKEAELGVQPLELERLHTGFDQNLPTIHSEMEHMPIGFEKKHIGYYEQLPSTSTKTSEYPILEQPFTGHIHDLQQNEIESVPIEVENKHVGYYEHLPSSITSKEEKKPGTLEKLTSLFKGSKTEGDFLVDSEPYSGPITLSNTDTDLKTEPIHSMVSVYSSGRSDEVPTNKMSEFPINEAPFVDYVPESKLHSGMEHIPLDLEQKYIGYYEQLPSTSTKTSEYPEPEQPFIGHIHSLQRNEVEVMPLEVENNYIGFYDHLPSITLKEEKKPGTLEKLTKIFKGGKNHEDYLVDSEPYSGQIASTNTMPESIMEPLHSLVNVYSSGRSDEPPSTIKIPEYPKEQQYIGHVPDSSRQNELLPTPLEVERRYIGYYEHLPLHPKEESRHHGALESLTHFFKSETKHDVYPKDIAPFSGHLFETSRHLELTEAPIDNQVSVYSSGHYDEIPTKIIKISEFPFNEDPFIGNIYEAKLEEIKEVPLDVERKNVGYYEHLPSTSTKTSEYPKIEQPFIGHIHSTRRNEVEDLPMNIENKHIGFYEHHPSKNQEEKKPGALEKLTSLFKGSKTEGEFPVGSEPFSGLISTISAVPEAQASPILSCVNIYSSGRSDEQPLTKLIEYPQTEEPFIGQIHSLQRNEVENMPMEIENKHIGYYEHLPFSTAVIEEKKPGALEKLTKFFKGSKTEGEFPVDSEPYSGPINLTNTVTDLTTEPIYSMVSIYSSGRSDEEQTKKHSEFPINEAPFIGNIPETKLGFELNSLPIEIDKKHIGFYEKSPPPLKKEETKYPKMEVIEDYSEPFTGTFSEITRHLELTEAPIDNQVAVYSSGRSDEIPTKIIKISEFPINEDPFIGNIFEANKFEEIEGVPLEVEGKHVGYYESLPSTTSEEEKKPGALEKLTHLFKREESKDAYPHITDPYSGHVFESIHTEFTDSPLEHHASVYSSEETPKAPKILKTTEYPINEEPYLGYIPDSRRQNELNEVPLELEKRHVGYYEHLPSTTTDGEEKKPGGALEKLTQIFKGSTKDGDFPIDKEAYTGHVSVTGTTNEATNVPIHSLVNIYSSGISDEHLTTKMAEFPKIEAPFVGYISETKRQSDLDPSTFDVEMKNIGYYEHLPTSIIEEKHGKLEKLTQFFKGTKNVGDFPLDSEPYSGQIASTSTMPESKTEPLHSLVSVYSSGRYDEAPSEIPSEIIKQTVTETQFATKVQAELEGIPLDIEKKHVGYYDQLSLASSMNEKKKPGRLEKLTNYSSGRSDEVPTAKITEFPINETLFVGNVHEVVRHSEIETSPLKVEAQHVGYYEHLPSTSTKTSEYPKHEESFIGHVHENRLQSELDALPLDVEKKHLGYYESLTETSEYPKIEQPFIGHIHSTRRDEIENLPLEVENNYTGYYEHTPKNQEEKKPGALEKLTKFFKGSKTEGEFPVDAEPYSGPITLTNTDTDMTTEPIHSMVSIYSSGRSDEIQKTKTTEFPINEAPFVDYVPESKLHSGIEHVPLDLEKKYIGYYEQLPSTSSKTFEHPEIEQPFIGHIHSCKLNEVESVPMEVENKHIGYYEHLPSKHEEEKKPGTLEKLAKLIKGGKTHEGFPVDSEPYIGQISTTNILPELPEQSLHSVANIYSSGRSDEIPSKQFPEHPKFEEIFIGNIFETKQFSELQTEPLDIQNKHVGYYEKLPITDGEEKKPGALEKLSLLFKGEETRDNYPQITEPYAGQIASTSIMKEVPVEPIHSFVSIYSSGRSDDVPTKMPEYPKIEVPFIGHVHESFRQSDLHSIPLEVERRHVGYYEQLLTSKPDYSDLSGETPTTKITDFPKVEAQFIGHVPETMKHYDIHPVPFEVENKYIGYYEHLPLTNQEEKKPGALEKLTKFFKGSKTEGEFPVDSEPYSGPITLTNTVTDLTTEPIHSMVSIYSSGRSDEEQAKKHSEFPVNEAPFVDFVPESKLQSGMEHIPLDLEKKHVGYYEHLPITTEYPKIEQPFIGHIHEKNLQPELGALPLDVEKKHIGYYEHLPSVTTEEGKKPGLLDKITHLFKEDVTNSDYPQVTAPFSGHVFEINRPTELYESQIEQHVNVYSSGRSDEHSTTKLMEYPMDKAPFNGTIFDTNKHSELNILPLEVEKRHIGYYEHLPPLKSEEEKEQKPGALEKITQLFKGSKATDEFPFDSEPYNGKLTSTGIVHELATEPIHSMVSIYSSGRSDEVPTKKMSEFPINEAPFVGYVPESRLHSGMEHIPLDLEEKHVGYYEQLPSTSTKTSEYPKIEEPFIGHIHSCQLNEVESVPMEVENNYIGYYEHLPSSTSVKEKKPGALEKLTKLFKGSKTEGEFPVHSEPYLGPITLTNAVTDITIEPIHSLVSIYSSGRSDEVPTAKITEFPINEASFTGYLHETIPQGELHPSMLIKSVEEPSAPYLFETERNTELAGYQLNSLVTVYSSGRSDEFKATRITEFPINEEPYFGIINESKRLSEFNTMPLEIERKHVGYYEHLPSTITDGDEKKPGGTLAKLTQLFKGSRISEDFPIDKEAYTGHVSMTGRTNEATNVPIHPFVNIYSSGRSDEAPTTKLTEFPVNESIFTGNVSESHRRLELIPMPLEVEQLHLGYYDHLPSTIKDEEKKPGALEKLTHLFKRSKTHGDYPVDTEPYTGHLASLNIISEAREEPIHSMVSIYSSGRSDEVPTIKMTEFPINQTAFVDYVPELELHSGIEHIPLDLEKKYIGYYEQLPSTSSKPSEYPKLEEPFIGHIYSLQQNEVESVPLEVEHKHMGYYEQLPSAKDEEKPGALEKLTNLFKGSKTEGEFPVDREPYLGPIAKFEVFPEATVEPIHSLVSVYSSGRSDEIPPTEYPKMEAPFIGFIHNSKPQLELNQTPLDIETKHIGFYEQLQQSSHDEEKKPGILEKMTKLLKGSKNEGEFPFDSEPYIGPISNTNTISELSEEPIHSLVNIYSSGHYNEQQKLDNISEAKIKDELINIPLDVETKHVGYYESLEQSPKIIKEIKLKSLFQTVRTSEMEALMLDNYVNVYSSGYSDEIQPTKIKKEYPQIEAPFKENVSESKRQLEMDSLPLEIEKKHLGYYDHLPKTEETKLGSLDKLTQIFKGSKSIEEFPSISERYTGPVNNTNIYEAKYEPIHSFVNVYSSGYSDKQPTITTKLLDYPVNEAPYLGHVSETRQQTELNSLPLEVGNKYIGYYEHLPLTTTKIEEEKKPGTLEKLKHIFIDSKAVEQFPFDPEPFGGPIANTKISSEVKMEPINSFVNVYSSGRSDEITASTTIPEYPKIASSLFLGTVYEAKRQDELTDTPLEVENKYAGYYEHLPSSTTSKEEKKPGAIEKLTKLFKGSKKAEEFPVDSEPFDGYIASTNLLPEPQSEPIHSLVRVYSSGRSDETPTTKTLEYPKTEVLFVEHIPETKHSDLHHVPYEIEKKHIGYYEQLPSTSSKASEYPKLEQPFTGHIHSMRRNEVEDLPLEVENKHIGFYEHLPLTNQEEKKPGTLEKLTNLFKGSKTEGDFLVDSEPYSGPIILTNTVHDLTVEPIHSLVTVYSSGHSDEVPTKKHSEFPINEAPFVAYVPESKLHSGIEHIPLDLEKKYIGYYEQLPSTTTKETFIGYIHENKLQPELVVLPLVVEKKHIGHYEQLHTSSKTSEYPQIEEPFIGHVHSLQQNEVKSVPLEVEHKHIGYYEHLPSKDEEEKKPGTLEKLAKLIKGGKTQEGFPVDSEPYIGSVGEFSKISEMIPEPIHSSVNLYSPGHYELLPIKIIQTSPDTQEMKSVPLDDNFVKIKEINGISDKKSLKSEEGFLRGSVETIVPAPLKEEIKIEEKPILEEKKFLALRLNKNEIKNVLIEDFVEVYNNGYSFIEEEEKDIPLKKEIIEVKTEEKLIKNVQDKSFELDYIPIEKSVSLYHHGWYGGRLAEVEDEKDGIDQRQILPHMNGTLSDIEQKRDVIGSVDKTLTKPKENQTVEPVELHVRISELKKKPIITEDNEKKKLKQLSFPTTFPVKETKFEERTLGEDQLQSIYAKAASFRDERLPVAATQRMRRPMVMKSEDLSIDSKPKPLPRTQYTSQYSDQLYKYSSPGSIRRPVGASPRGWTSVTEATTITFAKRHSFDRTTEEGKVQHVVEDIIVYRHGGGGSAGPVRRMLPPGLPKAPATKKNILPSSYLDERYHNISQRYNYYRSRSQDQEQRGQRKHDKWLQTDPEELMELNNVPFEHTSRSVGRTTTTEKRSHHLRTYRSYSSHLYDRHAYARDYSSPRRSCDASPETFAYRTERSTHSLGRLNDDSPMRSGFPRATTAPIATQTPPLQQRRTFMNYESSVNRQQVPDQSPRMMQKQLIAQRSNIEETPLSVYSQNGVDETRTTIQHSKTLPLETRILPPGIHTPPPPLPHFSTINGGSHEIDEIKQEKQEGSRRTSRASLRQARQRIRNYCGVL</sequence>
<feature type="coiled-coil region" evidence="1">
    <location>
        <begin position="236"/>
        <end position="263"/>
    </location>
</feature>
<keyword evidence="1" id="KW-0175">Coiled coil</keyword>
<evidence type="ECO:0000313" key="3">
    <source>
        <dbReference type="EMBL" id="CAD2149785.1"/>
    </source>
</evidence>
<evidence type="ECO:0000256" key="2">
    <source>
        <dbReference type="SAM" id="MobiDB-lite"/>
    </source>
</evidence>
<protein>
    <submittedName>
        <fullName evidence="3">Uncharacterized protein</fullName>
    </submittedName>
</protein>
<reference evidence="3 4" key="1">
    <citation type="submission" date="2020-08" db="EMBL/GenBank/DDBJ databases">
        <authorList>
            <person name="Koutsovoulos G."/>
            <person name="Danchin GJ E."/>
        </authorList>
    </citation>
    <scope>NUCLEOTIDE SEQUENCE [LARGE SCALE GENOMIC DNA]</scope>
</reference>
<name>A0A6V7U8P9_MELEN</name>
<feature type="compositionally biased region" description="Pro residues" evidence="2">
    <location>
        <begin position="1"/>
        <end position="14"/>
    </location>
</feature>
<gene>
    <name evidence="3" type="ORF">MENT_LOCUS9805</name>
</gene>
<evidence type="ECO:0000313" key="4">
    <source>
        <dbReference type="Proteomes" id="UP000580250"/>
    </source>
</evidence>
<accession>A0A6V7U8P9</accession>
<feature type="region of interest" description="Disordered" evidence="2">
    <location>
        <begin position="4938"/>
        <end position="4959"/>
    </location>
</feature>
<comment type="caution">
    <text evidence="3">The sequence shown here is derived from an EMBL/GenBank/DDBJ whole genome shotgun (WGS) entry which is preliminary data.</text>
</comment>